<sequence length="83" mass="9279">MAVTSRGKERSAFMQIFDILFIFIVAGICVVLPVILQGTVLVGWGESGGMKFVWDPVSYFSLVAVILVFFAVVLFHSVKNYRF</sequence>
<organism evidence="2 5">
    <name type="scientific">Methanohalophilus halophilus</name>
    <dbReference type="NCBI Taxonomy" id="2177"/>
    <lineage>
        <taxon>Archaea</taxon>
        <taxon>Methanobacteriati</taxon>
        <taxon>Methanobacteriota</taxon>
        <taxon>Stenosarchaea group</taxon>
        <taxon>Methanomicrobia</taxon>
        <taxon>Methanosarcinales</taxon>
        <taxon>Methanosarcinaceae</taxon>
        <taxon>Methanohalophilus</taxon>
    </lineage>
</organism>
<reference evidence="3 7" key="3">
    <citation type="submission" date="2018-10" db="EMBL/GenBank/DDBJ databases">
        <title>Cultivation of a novel Methanohalophilus strain from Kebrit Deep of the Red Sea and a genomic comparison of members of the genus Methanohalophilus.</title>
        <authorList>
            <person name="Guan Y."/>
            <person name="Ngugi D.K."/>
            <person name="Stingl U."/>
        </authorList>
    </citation>
    <scope>NUCLEOTIDE SEQUENCE [LARGE SCALE GENOMIC DNA]</scope>
    <source>
        <strain evidence="3 7">DSM 3094</strain>
    </source>
</reference>
<keyword evidence="1" id="KW-1133">Transmembrane helix</keyword>
<reference evidence="4 6" key="2">
    <citation type="submission" date="2016-10" db="EMBL/GenBank/DDBJ databases">
        <authorList>
            <person name="de Groot N.N."/>
        </authorList>
    </citation>
    <scope>NUCLEOTIDE SEQUENCE [LARGE SCALE GENOMIC DNA]</scope>
    <source>
        <strain evidence="4 6">Z-7982</strain>
    </source>
</reference>
<evidence type="ECO:0000313" key="3">
    <source>
        <dbReference type="EMBL" id="RNI07693.1"/>
    </source>
</evidence>
<dbReference type="EMBL" id="CP017921">
    <property type="protein sequence ID" value="APH39405.1"/>
    <property type="molecule type" value="Genomic_DNA"/>
</dbReference>
<dbReference type="OrthoDB" id="140588at2157"/>
<reference evidence="2 5" key="1">
    <citation type="submission" date="2016-10" db="EMBL/GenBank/DDBJ databases">
        <title>Methanohalophilus halophilus.</title>
        <authorList>
            <person name="L'haridon S."/>
        </authorList>
    </citation>
    <scope>NUCLEOTIDE SEQUENCE [LARGE SCALE GENOMIC DNA]</scope>
    <source>
        <strain evidence="2 5">Z-7982</strain>
    </source>
</reference>
<protein>
    <submittedName>
        <fullName evidence="3">AcrB/AcrD/AcrF family protein</fullName>
    </submittedName>
</protein>
<keyword evidence="1" id="KW-0472">Membrane</keyword>
<dbReference type="EMBL" id="RJJG01000007">
    <property type="protein sequence ID" value="RNI07693.1"/>
    <property type="molecule type" value="Genomic_DNA"/>
</dbReference>
<gene>
    <name evidence="2" type="ORF">BHR79_07880</name>
    <name evidence="3" type="ORF">EFE40_09090</name>
    <name evidence="4" type="ORF">SAMN04515625_1954</name>
</gene>
<dbReference type="EMBL" id="FNMU01000007">
    <property type="protein sequence ID" value="SDW96268.1"/>
    <property type="molecule type" value="Genomic_DNA"/>
</dbReference>
<feature type="transmembrane region" description="Helical" evidence="1">
    <location>
        <begin position="12"/>
        <end position="36"/>
    </location>
</feature>
<evidence type="ECO:0000256" key="1">
    <source>
        <dbReference type="SAM" id="Phobius"/>
    </source>
</evidence>
<evidence type="ECO:0000313" key="7">
    <source>
        <dbReference type="Proteomes" id="UP000267921"/>
    </source>
</evidence>
<dbReference type="STRING" id="2177.BHR79_07880"/>
<dbReference type="RefSeq" id="WP_072561831.1">
    <property type="nucleotide sequence ID" value="NZ_CP017921.1"/>
</dbReference>
<dbReference type="Proteomes" id="UP000198669">
    <property type="component" value="Unassembled WGS sequence"/>
</dbReference>
<feature type="transmembrane region" description="Helical" evidence="1">
    <location>
        <begin position="56"/>
        <end position="78"/>
    </location>
</feature>
<accession>A0A1L3Q3H3</accession>
<proteinExistence type="predicted"/>
<dbReference type="AlphaFoldDB" id="A0A1L3Q3H3"/>
<dbReference type="Proteomes" id="UP000267921">
    <property type="component" value="Unassembled WGS sequence"/>
</dbReference>
<dbReference type="Proteomes" id="UP000186879">
    <property type="component" value="Chromosome"/>
</dbReference>
<evidence type="ECO:0000313" key="4">
    <source>
        <dbReference type="EMBL" id="SDW96268.1"/>
    </source>
</evidence>
<dbReference type="GeneID" id="30583678"/>
<keyword evidence="1" id="KW-0812">Transmembrane</keyword>
<evidence type="ECO:0000313" key="6">
    <source>
        <dbReference type="Proteomes" id="UP000198669"/>
    </source>
</evidence>
<evidence type="ECO:0000313" key="2">
    <source>
        <dbReference type="EMBL" id="APH39405.1"/>
    </source>
</evidence>
<keyword evidence="5" id="KW-1185">Reference proteome</keyword>
<name>A0A1L3Q3H3_9EURY</name>
<dbReference type="KEGG" id="mhaz:BHR79_07880"/>
<evidence type="ECO:0000313" key="5">
    <source>
        <dbReference type="Proteomes" id="UP000186879"/>
    </source>
</evidence>